<evidence type="ECO:0000256" key="5">
    <source>
        <dbReference type="ARBA" id="ARBA00023204"/>
    </source>
</evidence>
<comment type="subcellular location">
    <subcellularLocation>
        <location evidence="1 7">Nucleus</location>
    </subcellularLocation>
</comment>
<dbReference type="PANTHER" id="PTHR16140:SF0">
    <property type="entry name" value="NON-STRUCTURAL MAINTENANCE OF CHROMOSOMES ELEMENT 4"/>
    <property type="match status" value="1"/>
</dbReference>
<dbReference type="InterPro" id="IPR014854">
    <property type="entry name" value="Nse4_C"/>
</dbReference>
<organism evidence="9 10">
    <name type="scientific">Cloeon dipterum</name>
    <dbReference type="NCBI Taxonomy" id="197152"/>
    <lineage>
        <taxon>Eukaryota</taxon>
        <taxon>Metazoa</taxon>
        <taxon>Ecdysozoa</taxon>
        <taxon>Arthropoda</taxon>
        <taxon>Hexapoda</taxon>
        <taxon>Insecta</taxon>
        <taxon>Pterygota</taxon>
        <taxon>Palaeoptera</taxon>
        <taxon>Ephemeroptera</taxon>
        <taxon>Pisciforma</taxon>
        <taxon>Baetidae</taxon>
        <taxon>Cloeon</taxon>
    </lineage>
</organism>
<evidence type="ECO:0000256" key="1">
    <source>
        <dbReference type="ARBA" id="ARBA00004123"/>
    </source>
</evidence>
<gene>
    <name evidence="9" type="ORF">CLODIP_2_CD03816</name>
</gene>
<evidence type="ECO:0000256" key="2">
    <source>
        <dbReference type="ARBA" id="ARBA00008997"/>
    </source>
</evidence>
<evidence type="ECO:0000256" key="4">
    <source>
        <dbReference type="ARBA" id="ARBA00023172"/>
    </source>
</evidence>
<evidence type="ECO:0000313" key="9">
    <source>
        <dbReference type="EMBL" id="CAB3375794.1"/>
    </source>
</evidence>
<evidence type="ECO:0000313" key="10">
    <source>
        <dbReference type="Proteomes" id="UP000494165"/>
    </source>
</evidence>
<evidence type="ECO:0000256" key="6">
    <source>
        <dbReference type="ARBA" id="ARBA00023242"/>
    </source>
</evidence>
<accession>A0A8S1D4E6</accession>
<keyword evidence="5 7" id="KW-0234">DNA repair</keyword>
<keyword evidence="10" id="KW-1185">Reference proteome</keyword>
<dbReference type="OrthoDB" id="361242at2759"/>
<dbReference type="AlphaFoldDB" id="A0A8S1D4E6"/>
<dbReference type="EMBL" id="CADEPI010000118">
    <property type="protein sequence ID" value="CAB3375794.1"/>
    <property type="molecule type" value="Genomic_DNA"/>
</dbReference>
<dbReference type="GO" id="GO:0030915">
    <property type="term" value="C:Smc5-Smc6 complex"/>
    <property type="evidence" value="ECO:0007669"/>
    <property type="project" value="UniProtKB-UniRule"/>
</dbReference>
<dbReference type="Proteomes" id="UP000494165">
    <property type="component" value="Unassembled WGS sequence"/>
</dbReference>
<comment type="subunit">
    <text evidence="7">Component of the SMC5-SMC6 complex.</text>
</comment>
<dbReference type="GO" id="GO:0005634">
    <property type="term" value="C:nucleus"/>
    <property type="evidence" value="ECO:0007669"/>
    <property type="project" value="UniProtKB-SubCell"/>
</dbReference>
<evidence type="ECO:0000256" key="7">
    <source>
        <dbReference type="RuleBase" id="RU365071"/>
    </source>
</evidence>
<evidence type="ECO:0000259" key="8">
    <source>
        <dbReference type="Pfam" id="PF08743"/>
    </source>
</evidence>
<dbReference type="Pfam" id="PF08743">
    <property type="entry name" value="Nse4_C"/>
    <property type="match status" value="1"/>
</dbReference>
<keyword evidence="3 7" id="KW-0227">DNA damage</keyword>
<reference evidence="9 10" key="1">
    <citation type="submission" date="2020-04" db="EMBL/GenBank/DDBJ databases">
        <authorList>
            <person name="Alioto T."/>
            <person name="Alioto T."/>
            <person name="Gomez Garrido J."/>
        </authorList>
    </citation>
    <scope>NUCLEOTIDE SEQUENCE [LARGE SCALE GENOMIC DNA]</scope>
</reference>
<proteinExistence type="inferred from homology"/>
<dbReference type="GO" id="GO:0006310">
    <property type="term" value="P:DNA recombination"/>
    <property type="evidence" value="ECO:0007669"/>
    <property type="project" value="UniProtKB-UniRule"/>
</dbReference>
<keyword evidence="6 7" id="KW-0539">Nucleus</keyword>
<comment type="similarity">
    <text evidence="2 7">Belongs to the NSE4 family.</text>
</comment>
<dbReference type="PANTHER" id="PTHR16140">
    <property type="entry name" value="NON-STRUCTURAL MAINTENANCE OF CHROMOSOMES ELEMENT 4"/>
    <property type="match status" value="1"/>
</dbReference>
<protein>
    <recommendedName>
        <fullName evidence="7">Non-structural maintenance of chromosomes element 4</fullName>
    </recommendedName>
</protein>
<comment type="function">
    <text evidence="7">Component of the SMC5-SMC6 complex, that promotes sister chromatid alignment after DNA damage and facilitates double-stranded DNA breaks (DSBs) repair via homologous recombination between sister chromatids.</text>
</comment>
<dbReference type="InterPro" id="IPR027786">
    <property type="entry name" value="Nse4/EID"/>
</dbReference>
<comment type="caution">
    <text evidence="9">The sequence shown here is derived from an EMBL/GenBank/DDBJ whole genome shotgun (WGS) entry which is preliminary data.</text>
</comment>
<dbReference type="GO" id="GO:0006281">
    <property type="term" value="P:DNA repair"/>
    <property type="evidence" value="ECO:0007669"/>
    <property type="project" value="UniProtKB-UniRule"/>
</dbReference>
<evidence type="ECO:0000256" key="3">
    <source>
        <dbReference type="ARBA" id="ARBA00022763"/>
    </source>
</evidence>
<keyword evidence="4 7" id="KW-0233">DNA recombination</keyword>
<feature type="domain" description="Non-structural maintenance of chromosome element 4 C-terminal" evidence="8">
    <location>
        <begin position="202"/>
        <end position="286"/>
    </location>
</feature>
<sequence>MAGTPFEQWNNFLDLIDEAKEFLLKAEQGEMCLNQLKSLSDRGMEILKQEEAEDKKLQMIMLDMNLMDVLFKIFQLNIRILSPDKFNFDPVVHAHKILHVVKEKDGQNWADTLIEDFSRSASKVFGFKAPSLSVMAGALEITDPEKKAKVRAAPVRLPKDVIEPAKAPEKVDAVKGRTVEETVIEIEKQLIQAYERNQDSSLSYIKFVFNPDSFSKTVENIFHISFLVNSNRASIFLDKDKRPRIKPIPKENWTKSRDSKCALVMSVTPEEWKEAVRLFDVKKPMIILKESDIPDTKQTNASQKRKR</sequence>
<name>A0A8S1D4E6_9INSE</name>